<dbReference type="AlphaFoldDB" id="A0A940DME8"/>
<evidence type="ECO:0000313" key="2">
    <source>
        <dbReference type="Proteomes" id="UP000712007"/>
    </source>
</evidence>
<organism evidence="1 2">
    <name type="scientific">Candidatus Aphodosoma intestinipullorum</name>
    <dbReference type="NCBI Taxonomy" id="2840674"/>
    <lineage>
        <taxon>Bacteria</taxon>
        <taxon>Pseudomonadati</taxon>
        <taxon>Bacteroidota</taxon>
        <taxon>Bacteroidia</taxon>
        <taxon>Bacteroidales</taxon>
        <taxon>Candidatus Aphodosoma</taxon>
    </lineage>
</organism>
<gene>
    <name evidence="1" type="ORF">IAC51_08610</name>
</gene>
<sequence>MAKRTWKRPSADGLSYAKILFFPGIKSIATILCLLALLSPLPAQKSASKFTYRRPNPADANSGIDSRNVLKAKAYIGYLIPNKAYSQLDINRPVLGVELDWEWRPKGKYYWEQKWLYPTIGIAALGLDLGHPDAGQLFAVYPYLHWNLAETKNFNLGAKVGAGVGAFTKNISCGSYFTAMIAAGLSGEFIIDYNNSVMIEAGYNGFDNMNLVAPGYFTHIPYGTVGYRHQFGGYYHKPVSRFIKSPQYQLMVNIHGAFGLREYPFHDADFAKCFTLHADVLWKITDIYALGPGVDMFYDGAFVQQGASEGNVFDKYTDSRRYYIPEDSEANKFRVGVAFSQALILGRVTFLLDWGIYVYDPVKNAYPSDNMDKALRRNFFYKYRVGIEDGWNYFRLGARVRVIDNLAVQVSVKSHVHNVEYIEWGLAYSIPMRQYLHYDKHTRRFKQIHVLHPGGDGWD</sequence>
<name>A0A940DME8_9BACT</name>
<dbReference type="EMBL" id="JADIMV010000145">
    <property type="protein sequence ID" value="MBO8440692.1"/>
    <property type="molecule type" value="Genomic_DNA"/>
</dbReference>
<reference evidence="1" key="2">
    <citation type="journal article" date="2021" name="PeerJ">
        <title>Extensive microbial diversity within the chicken gut microbiome revealed by metagenomics and culture.</title>
        <authorList>
            <person name="Gilroy R."/>
            <person name="Ravi A."/>
            <person name="Getino M."/>
            <person name="Pursley I."/>
            <person name="Horton D.L."/>
            <person name="Alikhan N.F."/>
            <person name="Baker D."/>
            <person name="Gharbi K."/>
            <person name="Hall N."/>
            <person name="Watson M."/>
            <person name="Adriaenssens E.M."/>
            <person name="Foster-Nyarko E."/>
            <person name="Jarju S."/>
            <person name="Secka A."/>
            <person name="Antonio M."/>
            <person name="Oren A."/>
            <person name="Chaudhuri R.R."/>
            <person name="La Ragione R."/>
            <person name="Hildebrand F."/>
            <person name="Pallen M.J."/>
        </authorList>
    </citation>
    <scope>NUCLEOTIDE SEQUENCE</scope>
    <source>
        <strain evidence="1">3924</strain>
    </source>
</reference>
<protein>
    <submittedName>
        <fullName evidence="1">Uncharacterized protein</fullName>
    </submittedName>
</protein>
<comment type="caution">
    <text evidence="1">The sequence shown here is derived from an EMBL/GenBank/DDBJ whole genome shotgun (WGS) entry which is preliminary data.</text>
</comment>
<proteinExistence type="predicted"/>
<reference evidence="1" key="1">
    <citation type="submission" date="2020-10" db="EMBL/GenBank/DDBJ databases">
        <authorList>
            <person name="Gilroy R."/>
        </authorList>
    </citation>
    <scope>NUCLEOTIDE SEQUENCE</scope>
    <source>
        <strain evidence="1">3924</strain>
    </source>
</reference>
<dbReference type="Proteomes" id="UP000712007">
    <property type="component" value="Unassembled WGS sequence"/>
</dbReference>
<evidence type="ECO:0000313" key="1">
    <source>
        <dbReference type="EMBL" id="MBO8440692.1"/>
    </source>
</evidence>
<accession>A0A940DME8</accession>